<gene>
    <name evidence="2" type="ORF">OFLC_LOCUS10037</name>
</gene>
<keyword evidence="3" id="KW-1185">Reference proteome</keyword>
<evidence type="ECO:0000313" key="4">
    <source>
        <dbReference type="WBParaSite" id="OFLC_0001003501-mRNA-1"/>
    </source>
</evidence>
<dbReference type="WBParaSite" id="OFLC_0001003501-mRNA-1">
    <property type="protein sequence ID" value="OFLC_0001003501-mRNA-1"/>
    <property type="gene ID" value="OFLC_0001003501"/>
</dbReference>
<dbReference type="Proteomes" id="UP000267606">
    <property type="component" value="Unassembled WGS sequence"/>
</dbReference>
<keyword evidence="1" id="KW-1133">Transmembrane helix</keyword>
<dbReference type="AlphaFoldDB" id="A0A183HRC4"/>
<keyword evidence="1" id="KW-0812">Transmembrane</keyword>
<name>A0A183HRC4_9BILA</name>
<reference evidence="4" key="1">
    <citation type="submission" date="2016-06" db="UniProtKB">
        <authorList>
            <consortium name="WormBaseParasite"/>
        </authorList>
    </citation>
    <scope>IDENTIFICATION</scope>
</reference>
<reference evidence="2 3" key="2">
    <citation type="submission" date="2018-11" db="EMBL/GenBank/DDBJ databases">
        <authorList>
            <consortium name="Pathogen Informatics"/>
        </authorList>
    </citation>
    <scope>NUCLEOTIDE SEQUENCE [LARGE SCALE GENOMIC DNA]</scope>
</reference>
<organism evidence="4">
    <name type="scientific">Onchocerca flexuosa</name>
    <dbReference type="NCBI Taxonomy" id="387005"/>
    <lineage>
        <taxon>Eukaryota</taxon>
        <taxon>Metazoa</taxon>
        <taxon>Ecdysozoa</taxon>
        <taxon>Nematoda</taxon>
        <taxon>Chromadorea</taxon>
        <taxon>Rhabditida</taxon>
        <taxon>Spirurina</taxon>
        <taxon>Spiruromorpha</taxon>
        <taxon>Filarioidea</taxon>
        <taxon>Onchocercidae</taxon>
        <taxon>Onchocerca</taxon>
    </lineage>
</organism>
<protein>
    <submittedName>
        <fullName evidence="4">Secreted protein</fullName>
    </submittedName>
</protein>
<proteinExistence type="predicted"/>
<evidence type="ECO:0000313" key="3">
    <source>
        <dbReference type="Proteomes" id="UP000267606"/>
    </source>
</evidence>
<accession>A0A183HRC4</accession>
<feature type="transmembrane region" description="Helical" evidence="1">
    <location>
        <begin position="6"/>
        <end position="26"/>
    </location>
</feature>
<dbReference type="EMBL" id="UZAJ01012955">
    <property type="protein sequence ID" value="VDO65309.1"/>
    <property type="molecule type" value="Genomic_DNA"/>
</dbReference>
<evidence type="ECO:0000313" key="2">
    <source>
        <dbReference type="EMBL" id="VDO65309.1"/>
    </source>
</evidence>
<dbReference type="STRING" id="387005.A0A183HRC4"/>
<sequence length="84" mass="9701">MARWTIVYYLICCYYCPLATVLAFNLDIHAPIYKIGPNGSYFGFAVAEHFKANLPVEMLEEEDERSKMLINEVSHAFPRAKIKQ</sequence>
<keyword evidence="1" id="KW-0472">Membrane</keyword>
<evidence type="ECO:0000256" key="1">
    <source>
        <dbReference type="SAM" id="Phobius"/>
    </source>
</evidence>